<sequence>MTYFRGCSSLAKKTTTDFLIILCSFLVIFLLQPSMAEEENPLYTLSTREEMVQMAGYGEEKLSTVLVTGTVLCEACLHGEDQLRAWPISGALVTVYCHNSHRKTITKTQAFTDEYGDFMVDLPSHLHAIPNLDKTCSVKVLRMPKNSLCRPAYVKKHKALRLSSVGNGIRTYAAGRIRFLHLTSKPLRACTSKGSNDKQISW</sequence>
<protein>
    <submittedName>
        <fullName evidence="1">Pollen Ole e 1 allergen/extensin</fullName>
    </submittedName>
</protein>
<evidence type="ECO:0000313" key="1">
    <source>
        <dbReference type="EMBL" id="KAJ4704103.1"/>
    </source>
</evidence>
<dbReference type="EMBL" id="CM051406">
    <property type="protein sequence ID" value="KAJ4704103.1"/>
    <property type="molecule type" value="Genomic_DNA"/>
</dbReference>
<accession>A0ACC1WYD6</accession>
<keyword evidence="2" id="KW-1185">Reference proteome</keyword>
<name>A0ACC1WYD6_MELAZ</name>
<organism evidence="1 2">
    <name type="scientific">Melia azedarach</name>
    <name type="common">Chinaberry tree</name>
    <dbReference type="NCBI Taxonomy" id="155640"/>
    <lineage>
        <taxon>Eukaryota</taxon>
        <taxon>Viridiplantae</taxon>
        <taxon>Streptophyta</taxon>
        <taxon>Embryophyta</taxon>
        <taxon>Tracheophyta</taxon>
        <taxon>Spermatophyta</taxon>
        <taxon>Magnoliopsida</taxon>
        <taxon>eudicotyledons</taxon>
        <taxon>Gunneridae</taxon>
        <taxon>Pentapetalae</taxon>
        <taxon>rosids</taxon>
        <taxon>malvids</taxon>
        <taxon>Sapindales</taxon>
        <taxon>Meliaceae</taxon>
        <taxon>Melia</taxon>
    </lineage>
</organism>
<proteinExistence type="predicted"/>
<evidence type="ECO:0000313" key="2">
    <source>
        <dbReference type="Proteomes" id="UP001164539"/>
    </source>
</evidence>
<comment type="caution">
    <text evidence="1">The sequence shown here is derived from an EMBL/GenBank/DDBJ whole genome shotgun (WGS) entry which is preliminary data.</text>
</comment>
<dbReference type="Proteomes" id="UP001164539">
    <property type="component" value="Chromosome 13"/>
</dbReference>
<reference evidence="1 2" key="1">
    <citation type="journal article" date="2023" name="Science">
        <title>Complex scaffold remodeling in plant triterpene biosynthesis.</title>
        <authorList>
            <person name="De La Pena R."/>
            <person name="Hodgson H."/>
            <person name="Liu J.C."/>
            <person name="Stephenson M.J."/>
            <person name="Martin A.C."/>
            <person name="Owen C."/>
            <person name="Harkess A."/>
            <person name="Leebens-Mack J."/>
            <person name="Jimenez L.E."/>
            <person name="Osbourn A."/>
            <person name="Sattely E.S."/>
        </authorList>
    </citation>
    <scope>NUCLEOTIDE SEQUENCE [LARGE SCALE GENOMIC DNA]</scope>
    <source>
        <strain evidence="2">cv. JPN11</strain>
        <tissue evidence="1">Leaf</tissue>
    </source>
</reference>
<gene>
    <name evidence="1" type="ORF">OWV82_023909</name>
</gene>